<reference evidence="1 2" key="2">
    <citation type="submission" date="2018-11" db="EMBL/GenBank/DDBJ databases">
        <authorList>
            <consortium name="Pathogen Informatics"/>
        </authorList>
    </citation>
    <scope>NUCLEOTIDE SEQUENCE [LARGE SCALE GENOMIC DNA]</scope>
    <source>
        <strain evidence="1 2">NST_G2</strain>
    </source>
</reference>
<evidence type="ECO:0000313" key="1">
    <source>
        <dbReference type="EMBL" id="VDL98319.1"/>
    </source>
</evidence>
<evidence type="ECO:0000313" key="3">
    <source>
        <dbReference type="WBParaSite" id="SSLN_0001238401-mRNA-1"/>
    </source>
</evidence>
<reference evidence="3" key="1">
    <citation type="submission" date="2016-06" db="UniProtKB">
        <authorList>
            <consortium name="WormBaseParasite"/>
        </authorList>
    </citation>
    <scope>IDENTIFICATION</scope>
</reference>
<evidence type="ECO:0000313" key="2">
    <source>
        <dbReference type="Proteomes" id="UP000275846"/>
    </source>
</evidence>
<accession>A0A183T636</accession>
<dbReference type="OrthoDB" id="412006at2759"/>
<dbReference type="AlphaFoldDB" id="A0A183T636"/>
<dbReference type="STRING" id="70667.A0A183T636"/>
<proteinExistence type="predicted"/>
<keyword evidence="2" id="KW-1185">Reference proteome</keyword>
<dbReference type="EMBL" id="UYSU01036899">
    <property type="protein sequence ID" value="VDL98319.1"/>
    <property type="molecule type" value="Genomic_DNA"/>
</dbReference>
<organism evidence="3">
    <name type="scientific">Schistocephalus solidus</name>
    <name type="common">Tapeworm</name>
    <dbReference type="NCBI Taxonomy" id="70667"/>
    <lineage>
        <taxon>Eukaryota</taxon>
        <taxon>Metazoa</taxon>
        <taxon>Spiralia</taxon>
        <taxon>Lophotrochozoa</taxon>
        <taxon>Platyhelminthes</taxon>
        <taxon>Cestoda</taxon>
        <taxon>Eucestoda</taxon>
        <taxon>Diphyllobothriidea</taxon>
        <taxon>Diphyllobothriidae</taxon>
        <taxon>Schistocephalus</taxon>
    </lineage>
</organism>
<protein>
    <submittedName>
        <fullName evidence="3">PDZ domain-containing protein</fullName>
    </submittedName>
</protein>
<dbReference type="Proteomes" id="UP000275846">
    <property type="component" value="Unassembled WGS sequence"/>
</dbReference>
<sequence length="109" mass="11745">MSEDSSDRAQYTIINNALPTTADELHGEKRTNSAAVSSSPVHFGRARVSADDYHAAGNSGVPGKGDFVIIQGLLESPANTPKERIATDLEQLQEPINEMLQPSEEIIIL</sequence>
<name>A0A183T636_SCHSO</name>
<dbReference type="WBParaSite" id="SSLN_0001238401-mRNA-1">
    <property type="protein sequence ID" value="SSLN_0001238401-mRNA-1"/>
    <property type="gene ID" value="SSLN_0001238401"/>
</dbReference>
<gene>
    <name evidence="1" type="ORF">SSLN_LOCUS11934</name>
</gene>